<keyword evidence="3" id="KW-1185">Reference proteome</keyword>
<evidence type="ECO:0008006" key="4">
    <source>
        <dbReference type="Google" id="ProtNLM"/>
    </source>
</evidence>
<comment type="caution">
    <text evidence="2">The sequence shown here is derived from an EMBL/GenBank/DDBJ whole genome shotgun (WGS) entry which is preliminary data.</text>
</comment>
<evidence type="ECO:0000313" key="3">
    <source>
        <dbReference type="Proteomes" id="UP001357485"/>
    </source>
</evidence>
<proteinExistence type="predicted"/>
<feature type="region of interest" description="Disordered" evidence="1">
    <location>
        <begin position="1"/>
        <end position="84"/>
    </location>
</feature>
<accession>A0ABR0JKK5</accession>
<sequence>MANIVMPESMPEVKIEASSEEPVAPATPVKSKKRASNVTASGGDGDDSGIGPGPAKRSMTDKPATTPRLRKAPAKTPGRAIPRTMGECNEADRMLLSMRDAGKAWDEIKEAWEAATGEKVGRSTLPNRYTRLKANVM</sequence>
<dbReference type="EMBL" id="JAVRRA010027354">
    <property type="protein sequence ID" value="KAK5066498.1"/>
    <property type="molecule type" value="Genomic_DNA"/>
</dbReference>
<reference evidence="2 3" key="1">
    <citation type="submission" date="2023-08" db="EMBL/GenBank/DDBJ databases">
        <title>Black Yeasts Isolated from many extreme environments.</title>
        <authorList>
            <person name="Coleine C."/>
            <person name="Stajich J.E."/>
            <person name="Selbmann L."/>
        </authorList>
    </citation>
    <scope>NUCLEOTIDE SEQUENCE [LARGE SCALE GENOMIC DNA]</scope>
    <source>
        <strain evidence="2 3">CCFEE 536</strain>
    </source>
</reference>
<gene>
    <name evidence="2" type="ORF">LTR16_009991</name>
</gene>
<dbReference type="Proteomes" id="UP001357485">
    <property type="component" value="Unassembled WGS sequence"/>
</dbReference>
<protein>
    <recommendedName>
        <fullName evidence="4">Myb-like domain-containing protein</fullName>
    </recommendedName>
</protein>
<feature type="non-terminal residue" evidence="2">
    <location>
        <position position="137"/>
    </location>
</feature>
<organism evidence="2 3">
    <name type="scientific">Cryomyces antarcticus</name>
    <dbReference type="NCBI Taxonomy" id="329879"/>
    <lineage>
        <taxon>Eukaryota</taxon>
        <taxon>Fungi</taxon>
        <taxon>Dikarya</taxon>
        <taxon>Ascomycota</taxon>
        <taxon>Pezizomycotina</taxon>
        <taxon>Dothideomycetes</taxon>
        <taxon>Dothideomycetes incertae sedis</taxon>
        <taxon>Cryomyces</taxon>
    </lineage>
</organism>
<evidence type="ECO:0000313" key="2">
    <source>
        <dbReference type="EMBL" id="KAK5066498.1"/>
    </source>
</evidence>
<evidence type="ECO:0000256" key="1">
    <source>
        <dbReference type="SAM" id="MobiDB-lite"/>
    </source>
</evidence>
<name>A0ABR0JKK5_9PEZI</name>